<protein>
    <submittedName>
        <fullName evidence="2">Putative mitochondrial protein</fullName>
        <ecNumber evidence="2">3.1.27.-</ecNumber>
    </submittedName>
</protein>
<dbReference type="EC" id="3.1.27.-" evidence="2"/>
<evidence type="ECO:0000313" key="2">
    <source>
        <dbReference type="EMBL" id="PKA66462.1"/>
    </source>
</evidence>
<organism evidence="2 3">
    <name type="scientific">Apostasia shenzhenica</name>
    <dbReference type="NCBI Taxonomy" id="1088818"/>
    <lineage>
        <taxon>Eukaryota</taxon>
        <taxon>Viridiplantae</taxon>
        <taxon>Streptophyta</taxon>
        <taxon>Embryophyta</taxon>
        <taxon>Tracheophyta</taxon>
        <taxon>Spermatophyta</taxon>
        <taxon>Magnoliopsida</taxon>
        <taxon>Liliopsida</taxon>
        <taxon>Asparagales</taxon>
        <taxon>Orchidaceae</taxon>
        <taxon>Apostasioideae</taxon>
        <taxon>Apostasia</taxon>
    </lineage>
</organism>
<gene>
    <name evidence="2" type="ORF">AXF42_Ash007160</name>
</gene>
<dbReference type="GO" id="GO:0016787">
    <property type="term" value="F:hydrolase activity"/>
    <property type="evidence" value="ECO:0007669"/>
    <property type="project" value="UniProtKB-KW"/>
</dbReference>
<keyword evidence="2" id="KW-0378">Hydrolase</keyword>
<dbReference type="OrthoDB" id="785906at2759"/>
<dbReference type="Proteomes" id="UP000236161">
    <property type="component" value="Unassembled WGS sequence"/>
</dbReference>
<evidence type="ECO:0000313" key="3">
    <source>
        <dbReference type="Proteomes" id="UP000236161"/>
    </source>
</evidence>
<name>A0A2I0BFB5_9ASPA</name>
<feature type="domain" description="Reverse transcriptase" evidence="1">
    <location>
        <begin position="12"/>
        <end position="116"/>
    </location>
</feature>
<dbReference type="STRING" id="1088818.A0A2I0BFB5"/>
<dbReference type="PANTHER" id="PTHR31635:SF196">
    <property type="entry name" value="REVERSE TRANSCRIPTASE DOMAIN-CONTAINING PROTEIN-RELATED"/>
    <property type="match status" value="1"/>
</dbReference>
<dbReference type="PANTHER" id="PTHR31635">
    <property type="entry name" value="REVERSE TRANSCRIPTASE DOMAIN-CONTAINING PROTEIN-RELATED"/>
    <property type="match status" value="1"/>
</dbReference>
<dbReference type="EMBL" id="KZ451886">
    <property type="protein sequence ID" value="PKA66462.1"/>
    <property type="molecule type" value="Genomic_DNA"/>
</dbReference>
<evidence type="ECO:0000259" key="1">
    <source>
        <dbReference type="Pfam" id="PF00078"/>
    </source>
</evidence>
<dbReference type="AlphaFoldDB" id="A0A2I0BFB5"/>
<dbReference type="InterPro" id="IPR000477">
    <property type="entry name" value="RT_dom"/>
</dbReference>
<proteinExistence type="predicted"/>
<sequence length="132" mass="14839">MGCVANLRFALINGKRSNWIEAACGLRKGCPLSPYLFIICSELLSLLIQQRIQDKMLKGIRLFAHGPEISHLLFADDIILFAPATNRSACIIGEIMDKYCSISGQKINNAKSTVFFSKRMLRTRKVMQTKSE</sequence>
<accession>A0A2I0BFB5</accession>
<dbReference type="Pfam" id="PF00078">
    <property type="entry name" value="RVT_1"/>
    <property type="match status" value="1"/>
</dbReference>
<keyword evidence="3" id="KW-1185">Reference proteome</keyword>
<reference evidence="2 3" key="1">
    <citation type="journal article" date="2017" name="Nature">
        <title>The Apostasia genome and the evolution of orchids.</title>
        <authorList>
            <person name="Zhang G.Q."/>
            <person name="Liu K.W."/>
            <person name="Li Z."/>
            <person name="Lohaus R."/>
            <person name="Hsiao Y.Y."/>
            <person name="Niu S.C."/>
            <person name="Wang J.Y."/>
            <person name="Lin Y.C."/>
            <person name="Xu Q."/>
            <person name="Chen L.J."/>
            <person name="Yoshida K."/>
            <person name="Fujiwara S."/>
            <person name="Wang Z.W."/>
            <person name="Zhang Y.Q."/>
            <person name="Mitsuda N."/>
            <person name="Wang M."/>
            <person name="Liu G.H."/>
            <person name="Pecoraro L."/>
            <person name="Huang H.X."/>
            <person name="Xiao X.J."/>
            <person name="Lin M."/>
            <person name="Wu X.Y."/>
            <person name="Wu W.L."/>
            <person name="Chen Y.Y."/>
            <person name="Chang S.B."/>
            <person name="Sakamoto S."/>
            <person name="Ohme-Takagi M."/>
            <person name="Yagi M."/>
            <person name="Zeng S.J."/>
            <person name="Shen C.Y."/>
            <person name="Yeh C.M."/>
            <person name="Luo Y.B."/>
            <person name="Tsai W.C."/>
            <person name="Van de Peer Y."/>
            <person name="Liu Z.J."/>
        </authorList>
    </citation>
    <scope>NUCLEOTIDE SEQUENCE [LARGE SCALE GENOMIC DNA]</scope>
    <source>
        <strain evidence="3">cv. Shenzhen</strain>
        <tissue evidence="2">Stem</tissue>
    </source>
</reference>